<dbReference type="STRING" id="418495.SAMN05216215_100646"/>
<proteinExistence type="predicted"/>
<name>A0A1H2XDC9_9PSEU</name>
<feature type="domain" description="Beta-lactamase-related" evidence="1">
    <location>
        <begin position="15"/>
        <end position="349"/>
    </location>
</feature>
<dbReference type="Gene3D" id="3.40.710.10">
    <property type="entry name" value="DD-peptidase/beta-lactamase superfamily"/>
    <property type="match status" value="1"/>
</dbReference>
<evidence type="ECO:0000259" key="1">
    <source>
        <dbReference type="Pfam" id="PF00144"/>
    </source>
</evidence>
<dbReference type="EMBL" id="FNOK01000006">
    <property type="protein sequence ID" value="SDW90860.1"/>
    <property type="molecule type" value="Genomic_DNA"/>
</dbReference>
<reference evidence="3" key="1">
    <citation type="submission" date="2016-10" db="EMBL/GenBank/DDBJ databases">
        <authorList>
            <person name="Varghese N."/>
            <person name="Submissions S."/>
        </authorList>
    </citation>
    <scope>NUCLEOTIDE SEQUENCE [LARGE SCALE GENOMIC DNA]</scope>
    <source>
        <strain evidence="3">CGMCC 4.3530</strain>
    </source>
</reference>
<dbReference type="RefSeq" id="WP_093263224.1">
    <property type="nucleotide sequence ID" value="NZ_FNOK01000006.1"/>
</dbReference>
<organism evidence="2 3">
    <name type="scientific">Saccharopolyspora shandongensis</name>
    <dbReference type="NCBI Taxonomy" id="418495"/>
    <lineage>
        <taxon>Bacteria</taxon>
        <taxon>Bacillati</taxon>
        <taxon>Actinomycetota</taxon>
        <taxon>Actinomycetes</taxon>
        <taxon>Pseudonocardiales</taxon>
        <taxon>Pseudonocardiaceae</taxon>
        <taxon>Saccharopolyspora</taxon>
    </lineage>
</organism>
<evidence type="ECO:0000313" key="3">
    <source>
        <dbReference type="Proteomes" id="UP000199529"/>
    </source>
</evidence>
<accession>A0A1H2XDC9</accession>
<dbReference type="InterPro" id="IPR012338">
    <property type="entry name" value="Beta-lactam/transpept-like"/>
</dbReference>
<dbReference type="PANTHER" id="PTHR43319">
    <property type="entry name" value="BETA-LACTAMASE-RELATED"/>
    <property type="match status" value="1"/>
</dbReference>
<sequence>MEPRGVVDDRFAKVAEVFAQLLADGRETGAGLVVRYGGEEVVRLSGGWADAARTSPWREDTLVHVYSVSKAFAALTLLKVLADAGIALDTPVAALWPDYAAAGKSATTLRQALSHQAGQPVFPATAGDLFDDAGLRAQLAAAAPEWPPGTAVAEHGLTYGHLLDGVVRSVTGRSLGTVFREDIARPLGLDAHFGVPDADLHRVAELEVADPESWKFGEPGDLTHRALAVPPGALDVALHNSERWRRAEFPAIGMHTTARALCGFFAGLADADGPVARLLGGELHGEFIRPQVSGWDLFLGFDVTWTLGLQHYDGDLAMGGLGGSTAWVSRKHGYSCAFVTRHLAGPHRMMALEEAIESAW</sequence>
<dbReference type="InterPro" id="IPR001466">
    <property type="entry name" value="Beta-lactam-related"/>
</dbReference>
<evidence type="ECO:0000313" key="2">
    <source>
        <dbReference type="EMBL" id="SDW90860.1"/>
    </source>
</evidence>
<dbReference type="Pfam" id="PF00144">
    <property type="entry name" value="Beta-lactamase"/>
    <property type="match status" value="1"/>
</dbReference>
<dbReference type="SUPFAM" id="SSF56601">
    <property type="entry name" value="beta-lactamase/transpeptidase-like"/>
    <property type="match status" value="1"/>
</dbReference>
<dbReference type="OrthoDB" id="3422781at2"/>
<dbReference type="InterPro" id="IPR052907">
    <property type="entry name" value="Beta-lactamase/esterase"/>
</dbReference>
<gene>
    <name evidence="2" type="ORF">SAMN05216215_100646</name>
</gene>
<dbReference type="AlphaFoldDB" id="A0A1H2XDC9"/>
<protein>
    <submittedName>
        <fullName evidence="2">Beta-lactamase</fullName>
    </submittedName>
</protein>
<dbReference type="Proteomes" id="UP000199529">
    <property type="component" value="Unassembled WGS sequence"/>
</dbReference>
<dbReference type="PANTHER" id="PTHR43319:SF3">
    <property type="entry name" value="BETA-LACTAMASE-RELATED DOMAIN-CONTAINING PROTEIN"/>
    <property type="match status" value="1"/>
</dbReference>
<keyword evidence="3" id="KW-1185">Reference proteome</keyword>